<keyword evidence="2" id="KW-1185">Reference proteome</keyword>
<evidence type="ECO:0000313" key="2">
    <source>
        <dbReference type="Proteomes" id="UP000276133"/>
    </source>
</evidence>
<reference evidence="1 2" key="1">
    <citation type="journal article" date="2018" name="Sci. Rep.">
        <title>Genomic signatures of local adaptation to the degree of environmental predictability in rotifers.</title>
        <authorList>
            <person name="Franch-Gras L."/>
            <person name="Hahn C."/>
            <person name="Garcia-Roger E.M."/>
            <person name="Carmona M.J."/>
            <person name="Serra M."/>
            <person name="Gomez A."/>
        </authorList>
    </citation>
    <scope>NUCLEOTIDE SEQUENCE [LARGE SCALE GENOMIC DNA]</scope>
    <source>
        <strain evidence="1">HYR1</strain>
    </source>
</reference>
<dbReference type="Proteomes" id="UP000276133">
    <property type="component" value="Unassembled WGS sequence"/>
</dbReference>
<dbReference type="AlphaFoldDB" id="A0A3M7SN19"/>
<name>A0A3M7SN19_BRAPC</name>
<comment type="caution">
    <text evidence="1">The sequence shown here is derived from an EMBL/GenBank/DDBJ whole genome shotgun (WGS) entry which is preliminary data.</text>
</comment>
<proteinExistence type="predicted"/>
<organism evidence="1 2">
    <name type="scientific">Brachionus plicatilis</name>
    <name type="common">Marine rotifer</name>
    <name type="synonym">Brachionus muelleri</name>
    <dbReference type="NCBI Taxonomy" id="10195"/>
    <lineage>
        <taxon>Eukaryota</taxon>
        <taxon>Metazoa</taxon>
        <taxon>Spiralia</taxon>
        <taxon>Gnathifera</taxon>
        <taxon>Rotifera</taxon>
        <taxon>Eurotatoria</taxon>
        <taxon>Monogononta</taxon>
        <taxon>Pseudotrocha</taxon>
        <taxon>Ploima</taxon>
        <taxon>Brachionidae</taxon>
        <taxon>Brachionus</taxon>
    </lineage>
</organism>
<evidence type="ECO:0000313" key="1">
    <source>
        <dbReference type="EMBL" id="RNA37126.1"/>
    </source>
</evidence>
<accession>A0A3M7SN19</accession>
<gene>
    <name evidence="1" type="ORF">BpHYR1_012691</name>
</gene>
<dbReference type="EMBL" id="REGN01001093">
    <property type="protein sequence ID" value="RNA37126.1"/>
    <property type="molecule type" value="Genomic_DNA"/>
</dbReference>
<sequence length="253" mass="28994">MLFFYKLSLEYNLPSLIKNQRRSRKFLLNSQILSKNFSSHFSLLYMIFSADLDVILELLNNSKKYCNIVQHALHLIFAQFNLSLIELFGIEGGLGIWYKEASLLNSQLTFSKGHLKIAQFVQKHSESPNVRLGRDQFVRVQIDHFWRPVGQSRVLLNLVGHHLNRVGGRVLPFVENVLGRRAKVAQHKNQLIEGGAFGAGLLVNEYVLYLKVSVYDGGRVQLGQGHTSVAQNFHYLWLLEARALRQTLVHQLN</sequence>
<protein>
    <submittedName>
        <fullName evidence="1">Uncharacterized protein</fullName>
    </submittedName>
</protein>